<feature type="transmembrane region" description="Helical" evidence="6">
    <location>
        <begin position="204"/>
        <end position="230"/>
    </location>
</feature>
<dbReference type="OrthoDB" id="9804361at2"/>
<dbReference type="EMBL" id="PZZL01000010">
    <property type="protein sequence ID" value="PTM51476.1"/>
    <property type="molecule type" value="Genomic_DNA"/>
</dbReference>
<feature type="transmembrane region" description="Helical" evidence="6">
    <location>
        <begin position="250"/>
        <end position="275"/>
    </location>
</feature>
<dbReference type="InterPro" id="IPR043428">
    <property type="entry name" value="LivM-like"/>
</dbReference>
<name>A0A2T4YY61_9HYPH</name>
<dbReference type="GO" id="GO:0005886">
    <property type="term" value="C:plasma membrane"/>
    <property type="evidence" value="ECO:0007669"/>
    <property type="project" value="UniProtKB-SubCell"/>
</dbReference>
<comment type="subcellular location">
    <subcellularLocation>
        <location evidence="1">Cell membrane</location>
        <topology evidence="1">Multi-pass membrane protein</topology>
    </subcellularLocation>
</comment>
<feature type="transmembrane region" description="Helical" evidence="6">
    <location>
        <begin position="164"/>
        <end position="183"/>
    </location>
</feature>
<dbReference type="InterPro" id="IPR001851">
    <property type="entry name" value="ABC_transp_permease"/>
</dbReference>
<evidence type="ECO:0000256" key="6">
    <source>
        <dbReference type="SAM" id="Phobius"/>
    </source>
</evidence>
<dbReference type="PANTHER" id="PTHR30482">
    <property type="entry name" value="HIGH-AFFINITY BRANCHED-CHAIN AMINO ACID TRANSPORT SYSTEM PERMEASE"/>
    <property type="match status" value="1"/>
</dbReference>
<feature type="transmembrane region" description="Helical" evidence="6">
    <location>
        <begin position="287"/>
        <end position="305"/>
    </location>
</feature>
<dbReference type="Proteomes" id="UP000241808">
    <property type="component" value="Unassembled WGS sequence"/>
</dbReference>
<keyword evidence="4 6" id="KW-1133">Transmembrane helix</keyword>
<proteinExistence type="predicted"/>
<keyword evidence="8" id="KW-1185">Reference proteome</keyword>
<accession>A0A2T4YY61</accession>
<feature type="transmembrane region" description="Helical" evidence="6">
    <location>
        <begin position="50"/>
        <end position="71"/>
    </location>
</feature>
<comment type="caution">
    <text evidence="7">The sequence shown here is derived from an EMBL/GenBank/DDBJ whole genome shotgun (WGS) entry which is preliminary data.</text>
</comment>
<evidence type="ECO:0000256" key="1">
    <source>
        <dbReference type="ARBA" id="ARBA00004651"/>
    </source>
</evidence>
<evidence type="ECO:0000313" key="7">
    <source>
        <dbReference type="EMBL" id="PTM51476.1"/>
    </source>
</evidence>
<dbReference type="GO" id="GO:0015658">
    <property type="term" value="F:branched-chain amino acid transmembrane transporter activity"/>
    <property type="evidence" value="ECO:0007669"/>
    <property type="project" value="InterPro"/>
</dbReference>
<evidence type="ECO:0000256" key="5">
    <source>
        <dbReference type="ARBA" id="ARBA00023136"/>
    </source>
</evidence>
<evidence type="ECO:0000256" key="2">
    <source>
        <dbReference type="ARBA" id="ARBA00022475"/>
    </source>
</evidence>
<protein>
    <submittedName>
        <fullName evidence="7">Amino acid/amide ABC transporter membrane protein 2 (HAAT family)</fullName>
    </submittedName>
</protein>
<dbReference type="Pfam" id="PF02653">
    <property type="entry name" value="BPD_transp_2"/>
    <property type="match status" value="1"/>
</dbReference>
<dbReference type="PANTHER" id="PTHR30482:SF17">
    <property type="entry name" value="ABC TRANSPORTER ATP-BINDING PROTEIN"/>
    <property type="match status" value="1"/>
</dbReference>
<sequence length="333" mass="35023">MTRSTGTKAALALIVALAVALPFVAPGYYVQFASKAMLMAMLALSLNLVVGYGGMVSLCHAAFFGLAGYLLGLMTPEAAGASVWIALPAAMLGVAVVAAIIGALSLRTRGIYFIMVTLAFGEMLFYLFHDTRIGGGSDGLYIYFKPEFVLGGITLIDLENPRAFYWVALAWLVGAAVLVQAMVRSPFGHALAAARDNERRALSLGFPVFRVRLTAFVVSAMIAAVAGFFSAAQFGFVAPQMLGWHLSASILVMVVLGGMNSVLGPVVGAIALLGLEEVLKSNFEHWKLIKGLIVIALVFALPGGLKQLSAMMFPPSAAKEPAPANPKEAASHV</sequence>
<evidence type="ECO:0000256" key="4">
    <source>
        <dbReference type="ARBA" id="ARBA00022989"/>
    </source>
</evidence>
<keyword evidence="3 6" id="KW-0812">Transmembrane</keyword>
<feature type="transmembrane region" description="Helical" evidence="6">
    <location>
        <begin position="83"/>
        <end position="104"/>
    </location>
</feature>
<keyword evidence="2" id="KW-1003">Cell membrane</keyword>
<evidence type="ECO:0000313" key="8">
    <source>
        <dbReference type="Proteomes" id="UP000241808"/>
    </source>
</evidence>
<reference evidence="7 8" key="1">
    <citation type="submission" date="2018-04" db="EMBL/GenBank/DDBJ databases">
        <title>Genomic Encyclopedia of Archaeal and Bacterial Type Strains, Phase II (KMG-II): from individual species to whole genera.</title>
        <authorList>
            <person name="Goeker M."/>
        </authorList>
    </citation>
    <scope>NUCLEOTIDE SEQUENCE [LARGE SCALE GENOMIC DNA]</scope>
    <source>
        <strain evidence="7 8">DSM 25521</strain>
    </source>
</reference>
<gene>
    <name evidence="7" type="ORF">C8P69_110142</name>
</gene>
<dbReference type="AlphaFoldDB" id="A0A2T4YY61"/>
<feature type="transmembrane region" description="Helical" evidence="6">
    <location>
        <begin position="110"/>
        <end position="128"/>
    </location>
</feature>
<keyword evidence="5 6" id="KW-0472">Membrane</keyword>
<organism evidence="7 8">
    <name type="scientific">Phreatobacter oligotrophus</name>
    <dbReference type="NCBI Taxonomy" id="1122261"/>
    <lineage>
        <taxon>Bacteria</taxon>
        <taxon>Pseudomonadati</taxon>
        <taxon>Pseudomonadota</taxon>
        <taxon>Alphaproteobacteria</taxon>
        <taxon>Hyphomicrobiales</taxon>
        <taxon>Phreatobacteraceae</taxon>
        <taxon>Phreatobacter</taxon>
    </lineage>
</organism>
<dbReference type="RefSeq" id="WP_108179152.1">
    <property type="nucleotide sequence ID" value="NZ_PZZL01000010.1"/>
</dbReference>
<dbReference type="CDD" id="cd06581">
    <property type="entry name" value="TM_PBP1_LivM_like"/>
    <property type="match status" value="1"/>
</dbReference>
<evidence type="ECO:0000256" key="3">
    <source>
        <dbReference type="ARBA" id="ARBA00022692"/>
    </source>
</evidence>